<dbReference type="AlphaFoldDB" id="A0A8J7CMB7"/>
<feature type="transmembrane region" description="Helical" evidence="3">
    <location>
        <begin position="91"/>
        <end position="114"/>
    </location>
</feature>
<proteinExistence type="inferred from homology"/>
<feature type="transmembrane region" description="Helical" evidence="3">
    <location>
        <begin position="193"/>
        <end position="215"/>
    </location>
</feature>
<dbReference type="Gene3D" id="3.40.1690.10">
    <property type="entry name" value="secretion proteins EscU"/>
    <property type="match status" value="1"/>
</dbReference>
<dbReference type="RefSeq" id="WP_193185960.1">
    <property type="nucleotide sequence ID" value="NZ_JACVXA010000078.1"/>
</dbReference>
<comment type="similarity">
    <text evidence="1">Belongs to the type III secretion exporter family.</text>
</comment>
<keyword evidence="3" id="KW-0472">Membrane</keyword>
<dbReference type="EMBL" id="JACVXA010000078">
    <property type="protein sequence ID" value="MBE3640216.1"/>
    <property type="molecule type" value="Genomic_DNA"/>
</dbReference>
<evidence type="ECO:0000256" key="3">
    <source>
        <dbReference type="SAM" id="Phobius"/>
    </source>
</evidence>
<comment type="caution">
    <text evidence="4">The sequence shown here is derived from an EMBL/GenBank/DDBJ whole genome shotgun (WGS) entry which is preliminary data.</text>
</comment>
<dbReference type="SUPFAM" id="SSF160544">
    <property type="entry name" value="EscU C-terminal domain-like"/>
    <property type="match status" value="1"/>
</dbReference>
<sequence length="370" mass="41053">MAEQQQETEDKPYEPSQKKLQDARAKGNIARSSDLNTTAAYGGLVLVLAIWGEPILHRTGALMARFFSDRLWRAAEMPDQTTHALMAGPSLALLGAVLPLFLVPAVAVLLSLALQRAYVAHGGNIAPKASRISPLENFKKRFGRRGFFEFFKSFAKLLLYTGALVWFVADRRDEILHSLLIAPRQVVVLMLDVALRFCLVALAIAAVLGIVDYLFQRAEHLRTMRMSHKEMRDEQKEAEGDPVVKQRRRQRATDIARAHMLHDVRTADVVIVNPEHYAVALKWSRAKGSAPVCVAKGVDEMAATIRRLAAESAVPVYPEPPTARALYAAVEIGEEIPSELYRAVAAAIRFAEQMRDKMRKRPYGPAPGPG</sequence>
<keyword evidence="4" id="KW-0282">Flagellum</keyword>
<dbReference type="PRINTS" id="PR00950">
    <property type="entry name" value="TYPE3IMSPROT"/>
</dbReference>
<evidence type="ECO:0000256" key="1">
    <source>
        <dbReference type="ARBA" id="ARBA00010690"/>
    </source>
</evidence>
<dbReference type="Proteomes" id="UP000609121">
    <property type="component" value="Unassembled WGS sequence"/>
</dbReference>
<dbReference type="GO" id="GO:0005886">
    <property type="term" value="C:plasma membrane"/>
    <property type="evidence" value="ECO:0007669"/>
    <property type="project" value="TreeGrafter"/>
</dbReference>
<dbReference type="GO" id="GO:0009306">
    <property type="term" value="P:protein secretion"/>
    <property type="evidence" value="ECO:0007669"/>
    <property type="project" value="InterPro"/>
</dbReference>
<dbReference type="PANTHER" id="PTHR30531:SF12">
    <property type="entry name" value="FLAGELLAR BIOSYNTHETIC PROTEIN FLHB"/>
    <property type="match status" value="1"/>
</dbReference>
<organism evidence="4 5">
    <name type="scientific">Mangrovicoccus algicola</name>
    <dbReference type="NCBI Taxonomy" id="2771008"/>
    <lineage>
        <taxon>Bacteria</taxon>
        <taxon>Pseudomonadati</taxon>
        <taxon>Pseudomonadota</taxon>
        <taxon>Alphaproteobacteria</taxon>
        <taxon>Rhodobacterales</taxon>
        <taxon>Paracoccaceae</taxon>
        <taxon>Mangrovicoccus</taxon>
    </lineage>
</organism>
<protein>
    <submittedName>
        <fullName evidence="4">Flagellar biosynthesis protein FlhB</fullName>
    </submittedName>
</protein>
<keyword evidence="4" id="KW-0966">Cell projection</keyword>
<feature type="transmembrane region" description="Helical" evidence="3">
    <location>
        <begin position="150"/>
        <end position="169"/>
    </location>
</feature>
<feature type="region of interest" description="Disordered" evidence="2">
    <location>
        <begin position="1"/>
        <end position="25"/>
    </location>
</feature>
<reference evidence="4" key="1">
    <citation type="submission" date="2020-09" db="EMBL/GenBank/DDBJ databases">
        <title>A novel bacterium of genus Mangrovicoccus, isolated from South China Sea.</title>
        <authorList>
            <person name="Huang H."/>
            <person name="Mo K."/>
            <person name="Hu Y."/>
        </authorList>
    </citation>
    <scope>NUCLEOTIDE SEQUENCE</scope>
    <source>
        <strain evidence="4">HB182678</strain>
    </source>
</reference>
<gene>
    <name evidence="4" type="ORF">ICN82_18580</name>
</gene>
<evidence type="ECO:0000313" key="5">
    <source>
        <dbReference type="Proteomes" id="UP000609121"/>
    </source>
</evidence>
<keyword evidence="4" id="KW-0969">Cilium</keyword>
<keyword evidence="5" id="KW-1185">Reference proteome</keyword>
<accession>A0A8J7CMB7</accession>
<feature type="compositionally biased region" description="Basic and acidic residues" evidence="2">
    <location>
        <begin position="8"/>
        <end position="25"/>
    </location>
</feature>
<dbReference type="PANTHER" id="PTHR30531">
    <property type="entry name" value="FLAGELLAR BIOSYNTHETIC PROTEIN FLHB"/>
    <property type="match status" value="1"/>
</dbReference>
<dbReference type="Pfam" id="PF01312">
    <property type="entry name" value="Bac_export_2"/>
    <property type="match status" value="1"/>
</dbReference>
<evidence type="ECO:0000313" key="4">
    <source>
        <dbReference type="EMBL" id="MBE3640216.1"/>
    </source>
</evidence>
<evidence type="ECO:0000256" key="2">
    <source>
        <dbReference type="SAM" id="MobiDB-lite"/>
    </source>
</evidence>
<dbReference type="InterPro" id="IPR006135">
    <property type="entry name" value="T3SS_substrate_exporter"/>
</dbReference>
<name>A0A8J7CMB7_9RHOB</name>
<dbReference type="InterPro" id="IPR029025">
    <property type="entry name" value="T3SS_substrate_exporter_C"/>
</dbReference>
<keyword evidence="3" id="KW-0812">Transmembrane</keyword>
<keyword evidence="3" id="KW-1133">Transmembrane helix</keyword>